<dbReference type="Gene3D" id="3.30.450.20">
    <property type="entry name" value="PAS domain"/>
    <property type="match status" value="3"/>
</dbReference>
<dbReference type="GO" id="GO:0005886">
    <property type="term" value="C:plasma membrane"/>
    <property type="evidence" value="ECO:0007669"/>
    <property type="project" value="TreeGrafter"/>
</dbReference>
<name>A0A518HDP8_9BACT</name>
<feature type="domain" description="PAS" evidence="9">
    <location>
        <begin position="260"/>
        <end position="330"/>
    </location>
</feature>
<dbReference type="SUPFAM" id="SSF47384">
    <property type="entry name" value="Homodimeric domain of signal transducing histidine kinase"/>
    <property type="match status" value="1"/>
</dbReference>
<accession>A0A518HDP8</accession>
<dbReference type="Gene3D" id="1.10.287.130">
    <property type="match status" value="1"/>
</dbReference>
<dbReference type="Gene3D" id="3.30.565.10">
    <property type="entry name" value="Histidine kinase-like ATPase, C-terminal domain"/>
    <property type="match status" value="1"/>
</dbReference>
<feature type="domain" description="PAS" evidence="9">
    <location>
        <begin position="138"/>
        <end position="208"/>
    </location>
</feature>
<dbReference type="InterPro" id="IPR035965">
    <property type="entry name" value="PAS-like_dom_sf"/>
</dbReference>
<dbReference type="CDD" id="cd00130">
    <property type="entry name" value="PAS"/>
    <property type="match status" value="3"/>
</dbReference>
<evidence type="ECO:0000256" key="5">
    <source>
        <dbReference type="ARBA" id="ARBA00022777"/>
    </source>
</evidence>
<dbReference type="CDD" id="cd00082">
    <property type="entry name" value="HisKA"/>
    <property type="match status" value="1"/>
</dbReference>
<keyword evidence="4 11" id="KW-0808">Transferase</keyword>
<dbReference type="InterPro" id="IPR036890">
    <property type="entry name" value="HATPase_C_sf"/>
</dbReference>
<feature type="domain" description="PAC" evidence="10">
    <location>
        <begin position="211"/>
        <end position="263"/>
    </location>
</feature>
<keyword evidence="12" id="KW-1185">Reference proteome</keyword>
<dbReference type="PROSITE" id="PS50109">
    <property type="entry name" value="HIS_KIN"/>
    <property type="match status" value="1"/>
</dbReference>
<comment type="catalytic activity">
    <reaction evidence="1">
        <text>ATP + protein L-histidine = ADP + protein N-phospho-L-histidine.</text>
        <dbReference type="EC" id="2.7.13.3"/>
    </reaction>
</comment>
<sequence length="781" mass="85009">MIKSSGSLSFDERWFATALSSIGDAVIATDHRGQVLFLNPVAEALTGWPDAEAHGKELAEIFPIVNELTRTPVESPVEQVLATGQTVGLANHTVLIGRDRRECPVDDSAAPIKDEHGRVAGVILVFRDITEKRRADLLNEQLVAIVESSDDIIASKDLDGVITSWNRGAERILGYTAAEVIGKPVSMLMPPEVIEDTQRILGRIRRGETVDHYQTRRRRKDGTVIDVSLTVSPIRNAEGEIIGASKVGRDITDQRKAQELNERLAAIVESSDDIIASKDLDGVITSWNKGAERVLGYTAAEVIGRHVSMLMPPELVEDMPRILEKIRRGETVDHYQTRRRRKDGTVIDVSLTVSPIRNAEGEIIGASKIGRDITAEKRAREEREQLLGATQKAKADAEAANRLKDEFLATLSHELRTPLNAILGWSRILSSGPPDPEDLKEGLAVIDRNAKIQVQIIEDLLDISRIISGTMRLDVQRVNVAEVIEAAMTAVTPAAEGKGVRITKVLDPLAGPVSGDPARLQQIIWNLLTNAVKFTPKGGRVQVLLERVNSHVEFSVIDSGIGIRPEFLPHIFERFSQADSSTTRRHGGLGLGLAIVKQLAELHGGTVRAKSPGEGQGSTFIISLPITVVHEARPEKARPKEEQPGEYDCSERPLAGIRVLVVDDDPDARQLVRRVLTECGAEVAVAETAAEAVGLVKALRPDILVSDVGMPDQDGYDLIRQVRSRVAAKTLPAVALTAFARSEDRRRALLAGFQTHVAKPVDPAELVAVVASLVERTGGQP</sequence>
<dbReference type="Pfam" id="PF08448">
    <property type="entry name" value="PAS_4"/>
    <property type="match status" value="1"/>
</dbReference>
<dbReference type="PANTHER" id="PTHR43047:SF72">
    <property type="entry name" value="OSMOSENSING HISTIDINE PROTEIN KINASE SLN1"/>
    <property type="match status" value="1"/>
</dbReference>
<dbReference type="KEGG" id="tpla:ElP_69200"/>
<dbReference type="SUPFAM" id="SSF55874">
    <property type="entry name" value="ATPase domain of HSP90 chaperone/DNA topoisomerase II/histidine kinase"/>
    <property type="match status" value="1"/>
</dbReference>
<dbReference type="PROSITE" id="PS50113">
    <property type="entry name" value="PAC"/>
    <property type="match status" value="3"/>
</dbReference>
<dbReference type="PRINTS" id="PR00344">
    <property type="entry name" value="BCTRLSENSOR"/>
</dbReference>
<dbReference type="InterPro" id="IPR036097">
    <property type="entry name" value="HisK_dim/P_sf"/>
</dbReference>
<feature type="domain" description="Histidine kinase" evidence="7">
    <location>
        <begin position="410"/>
        <end position="628"/>
    </location>
</feature>
<dbReference type="SMART" id="SM00387">
    <property type="entry name" value="HATPase_c"/>
    <property type="match status" value="1"/>
</dbReference>
<dbReference type="InterPro" id="IPR001789">
    <property type="entry name" value="Sig_transdc_resp-reg_receiver"/>
</dbReference>
<feature type="modified residue" description="4-aspartylphosphate" evidence="6">
    <location>
        <position position="707"/>
    </location>
</feature>
<evidence type="ECO:0000313" key="12">
    <source>
        <dbReference type="Proteomes" id="UP000317835"/>
    </source>
</evidence>
<gene>
    <name evidence="11" type="primary">todS_4</name>
    <name evidence="11" type="ORF">ElP_69200</name>
</gene>
<dbReference type="PANTHER" id="PTHR43047">
    <property type="entry name" value="TWO-COMPONENT HISTIDINE PROTEIN KINASE"/>
    <property type="match status" value="1"/>
</dbReference>
<dbReference type="InterPro" id="IPR003661">
    <property type="entry name" value="HisK_dim/P_dom"/>
</dbReference>
<feature type="domain" description="PAC" evidence="10">
    <location>
        <begin position="89"/>
        <end position="141"/>
    </location>
</feature>
<dbReference type="Gene3D" id="3.40.50.2300">
    <property type="match status" value="1"/>
</dbReference>
<dbReference type="SMART" id="SM00448">
    <property type="entry name" value="REC"/>
    <property type="match status" value="1"/>
</dbReference>
<proteinExistence type="predicted"/>
<dbReference type="InterPro" id="IPR004358">
    <property type="entry name" value="Sig_transdc_His_kin-like_C"/>
</dbReference>
<dbReference type="Proteomes" id="UP000317835">
    <property type="component" value="Chromosome"/>
</dbReference>
<evidence type="ECO:0000256" key="6">
    <source>
        <dbReference type="PROSITE-ProRule" id="PRU00169"/>
    </source>
</evidence>
<dbReference type="CDD" id="cd17580">
    <property type="entry name" value="REC_2_DhkD-like"/>
    <property type="match status" value="1"/>
</dbReference>
<dbReference type="InterPro" id="IPR001610">
    <property type="entry name" value="PAC"/>
</dbReference>
<evidence type="ECO:0000256" key="1">
    <source>
        <dbReference type="ARBA" id="ARBA00000085"/>
    </source>
</evidence>
<evidence type="ECO:0000256" key="4">
    <source>
        <dbReference type="ARBA" id="ARBA00022679"/>
    </source>
</evidence>
<dbReference type="GO" id="GO:0000155">
    <property type="term" value="F:phosphorelay sensor kinase activity"/>
    <property type="evidence" value="ECO:0007669"/>
    <property type="project" value="InterPro"/>
</dbReference>
<dbReference type="InterPro" id="IPR013656">
    <property type="entry name" value="PAS_4"/>
</dbReference>
<dbReference type="Pfam" id="PF00072">
    <property type="entry name" value="Response_reg"/>
    <property type="match status" value="1"/>
</dbReference>
<dbReference type="InterPro" id="IPR005467">
    <property type="entry name" value="His_kinase_dom"/>
</dbReference>
<dbReference type="RefSeq" id="WP_197446580.1">
    <property type="nucleotide sequence ID" value="NZ_CP036426.1"/>
</dbReference>
<evidence type="ECO:0000259" key="10">
    <source>
        <dbReference type="PROSITE" id="PS50113"/>
    </source>
</evidence>
<dbReference type="GO" id="GO:0006355">
    <property type="term" value="P:regulation of DNA-templated transcription"/>
    <property type="evidence" value="ECO:0007669"/>
    <property type="project" value="InterPro"/>
</dbReference>
<dbReference type="PROSITE" id="PS50110">
    <property type="entry name" value="RESPONSE_REGULATORY"/>
    <property type="match status" value="1"/>
</dbReference>
<dbReference type="SMART" id="SM00086">
    <property type="entry name" value="PAC"/>
    <property type="match status" value="3"/>
</dbReference>
<dbReference type="GO" id="GO:0009927">
    <property type="term" value="F:histidine phosphotransfer kinase activity"/>
    <property type="evidence" value="ECO:0007669"/>
    <property type="project" value="TreeGrafter"/>
</dbReference>
<dbReference type="AlphaFoldDB" id="A0A518HDP8"/>
<evidence type="ECO:0000259" key="9">
    <source>
        <dbReference type="PROSITE" id="PS50112"/>
    </source>
</evidence>
<evidence type="ECO:0000256" key="2">
    <source>
        <dbReference type="ARBA" id="ARBA00012438"/>
    </source>
</evidence>
<protein>
    <recommendedName>
        <fullName evidence="2">histidine kinase</fullName>
        <ecNumber evidence="2">2.7.13.3</ecNumber>
    </recommendedName>
</protein>
<dbReference type="NCBIfam" id="TIGR00229">
    <property type="entry name" value="sensory_box"/>
    <property type="match status" value="3"/>
</dbReference>
<dbReference type="SUPFAM" id="SSF52172">
    <property type="entry name" value="CheY-like"/>
    <property type="match status" value="1"/>
</dbReference>
<dbReference type="InterPro" id="IPR003594">
    <property type="entry name" value="HATPase_dom"/>
</dbReference>
<dbReference type="Pfam" id="PF00512">
    <property type="entry name" value="HisKA"/>
    <property type="match status" value="1"/>
</dbReference>
<feature type="domain" description="PAC" evidence="10">
    <location>
        <begin position="333"/>
        <end position="385"/>
    </location>
</feature>
<dbReference type="Pfam" id="PF00989">
    <property type="entry name" value="PAS"/>
    <property type="match status" value="2"/>
</dbReference>
<dbReference type="SUPFAM" id="SSF55785">
    <property type="entry name" value="PYP-like sensor domain (PAS domain)"/>
    <property type="match status" value="3"/>
</dbReference>
<organism evidence="11 12">
    <name type="scientific">Tautonia plasticadhaerens</name>
    <dbReference type="NCBI Taxonomy" id="2527974"/>
    <lineage>
        <taxon>Bacteria</taxon>
        <taxon>Pseudomonadati</taxon>
        <taxon>Planctomycetota</taxon>
        <taxon>Planctomycetia</taxon>
        <taxon>Isosphaerales</taxon>
        <taxon>Isosphaeraceae</taxon>
        <taxon>Tautonia</taxon>
    </lineage>
</organism>
<dbReference type="InterPro" id="IPR013767">
    <property type="entry name" value="PAS_fold"/>
</dbReference>
<evidence type="ECO:0000256" key="3">
    <source>
        <dbReference type="ARBA" id="ARBA00022553"/>
    </source>
</evidence>
<dbReference type="Pfam" id="PF02518">
    <property type="entry name" value="HATPase_c"/>
    <property type="match status" value="1"/>
</dbReference>
<dbReference type="CDD" id="cd16922">
    <property type="entry name" value="HATPase_EvgS-ArcB-TorS-like"/>
    <property type="match status" value="1"/>
</dbReference>
<dbReference type="InterPro" id="IPR011006">
    <property type="entry name" value="CheY-like_superfamily"/>
</dbReference>
<keyword evidence="3 6" id="KW-0597">Phosphoprotein</keyword>
<reference evidence="11 12" key="1">
    <citation type="submission" date="2019-02" db="EMBL/GenBank/DDBJ databases">
        <title>Deep-cultivation of Planctomycetes and their phenomic and genomic characterization uncovers novel biology.</title>
        <authorList>
            <person name="Wiegand S."/>
            <person name="Jogler M."/>
            <person name="Boedeker C."/>
            <person name="Pinto D."/>
            <person name="Vollmers J."/>
            <person name="Rivas-Marin E."/>
            <person name="Kohn T."/>
            <person name="Peeters S.H."/>
            <person name="Heuer A."/>
            <person name="Rast P."/>
            <person name="Oberbeckmann S."/>
            <person name="Bunk B."/>
            <person name="Jeske O."/>
            <person name="Meyerdierks A."/>
            <person name="Storesund J.E."/>
            <person name="Kallscheuer N."/>
            <person name="Luecker S."/>
            <person name="Lage O.M."/>
            <person name="Pohl T."/>
            <person name="Merkel B.J."/>
            <person name="Hornburger P."/>
            <person name="Mueller R.-W."/>
            <person name="Bruemmer F."/>
            <person name="Labrenz M."/>
            <person name="Spormann A.M."/>
            <person name="Op den Camp H."/>
            <person name="Overmann J."/>
            <person name="Amann R."/>
            <person name="Jetten M.S.M."/>
            <person name="Mascher T."/>
            <person name="Medema M.H."/>
            <person name="Devos D.P."/>
            <person name="Kaster A.-K."/>
            <person name="Ovreas L."/>
            <person name="Rohde M."/>
            <person name="Galperin M.Y."/>
            <person name="Jogler C."/>
        </authorList>
    </citation>
    <scope>NUCLEOTIDE SEQUENCE [LARGE SCALE GENOMIC DNA]</scope>
    <source>
        <strain evidence="11 12">ElP</strain>
    </source>
</reference>
<evidence type="ECO:0000313" key="11">
    <source>
        <dbReference type="EMBL" id="QDV38960.1"/>
    </source>
</evidence>
<dbReference type="SMART" id="SM00091">
    <property type="entry name" value="PAS"/>
    <property type="match status" value="3"/>
</dbReference>
<dbReference type="SMART" id="SM00388">
    <property type="entry name" value="HisKA"/>
    <property type="match status" value="1"/>
</dbReference>
<dbReference type="EC" id="2.7.13.3" evidence="2"/>
<dbReference type="EMBL" id="CP036426">
    <property type="protein sequence ID" value="QDV38960.1"/>
    <property type="molecule type" value="Genomic_DNA"/>
</dbReference>
<keyword evidence="5 11" id="KW-0418">Kinase</keyword>
<dbReference type="FunFam" id="3.30.565.10:FF:000010">
    <property type="entry name" value="Sensor histidine kinase RcsC"/>
    <property type="match status" value="1"/>
</dbReference>
<feature type="domain" description="PAS" evidence="9">
    <location>
        <begin position="11"/>
        <end position="84"/>
    </location>
</feature>
<dbReference type="PROSITE" id="PS50112">
    <property type="entry name" value="PAS"/>
    <property type="match status" value="3"/>
</dbReference>
<dbReference type="InterPro" id="IPR000014">
    <property type="entry name" value="PAS"/>
</dbReference>
<evidence type="ECO:0000259" key="8">
    <source>
        <dbReference type="PROSITE" id="PS50110"/>
    </source>
</evidence>
<dbReference type="InterPro" id="IPR000700">
    <property type="entry name" value="PAS-assoc_C"/>
</dbReference>
<feature type="domain" description="Response regulatory" evidence="8">
    <location>
        <begin position="658"/>
        <end position="774"/>
    </location>
</feature>
<evidence type="ECO:0000259" key="7">
    <source>
        <dbReference type="PROSITE" id="PS50109"/>
    </source>
</evidence>